<name>A0A9D9EGB3_9BACT</name>
<evidence type="ECO:0000313" key="3">
    <source>
        <dbReference type="Proteomes" id="UP000823637"/>
    </source>
</evidence>
<evidence type="ECO:0000256" key="1">
    <source>
        <dbReference type="SAM" id="SignalP"/>
    </source>
</evidence>
<accession>A0A9D9EGB3</accession>
<organism evidence="2 3">
    <name type="scientific">Candidatus Enterocola intestinipullorum</name>
    <dbReference type="NCBI Taxonomy" id="2840783"/>
    <lineage>
        <taxon>Bacteria</taxon>
        <taxon>Pseudomonadati</taxon>
        <taxon>Bacteroidota</taxon>
        <taxon>Bacteroidia</taxon>
        <taxon>Bacteroidales</taxon>
        <taxon>Candidatus Enterocola</taxon>
    </lineage>
</organism>
<evidence type="ECO:0000313" key="2">
    <source>
        <dbReference type="EMBL" id="MBO8446350.1"/>
    </source>
</evidence>
<gene>
    <name evidence="2" type="ORF">IAC32_01190</name>
</gene>
<protein>
    <submittedName>
        <fullName evidence="2">Uncharacterized protein</fullName>
    </submittedName>
</protein>
<dbReference type="EMBL" id="JADIMR010000015">
    <property type="protein sequence ID" value="MBO8446350.1"/>
    <property type="molecule type" value="Genomic_DNA"/>
</dbReference>
<feature type="signal peptide" evidence="1">
    <location>
        <begin position="1"/>
        <end position="20"/>
    </location>
</feature>
<comment type="caution">
    <text evidence="2">The sequence shown here is derived from an EMBL/GenBank/DDBJ whole genome shotgun (WGS) entry which is preliminary data.</text>
</comment>
<feature type="chain" id="PRO_5039153330" evidence="1">
    <location>
        <begin position="21"/>
        <end position="160"/>
    </location>
</feature>
<dbReference type="AlphaFoldDB" id="A0A9D9EGB3"/>
<proteinExistence type="predicted"/>
<sequence length="160" mass="17944">MRKIFTAIMAFMLASPCLWAVSLPQSAYSGSVDDYAYTASAGMYNDAYSATGMEDSWLVGNQEPDFGITLYSEGMECANAAIGYTTLDAYQYIVNEADGFWDYLGIFLQEIFVWNLRCENTCDRAECEAWKAELRDFIDNGLPDDPTPPYQALHQPIMLS</sequence>
<dbReference type="Proteomes" id="UP000823637">
    <property type="component" value="Unassembled WGS sequence"/>
</dbReference>
<reference evidence="2" key="2">
    <citation type="journal article" date="2021" name="PeerJ">
        <title>Extensive microbial diversity within the chicken gut microbiome revealed by metagenomics and culture.</title>
        <authorList>
            <person name="Gilroy R."/>
            <person name="Ravi A."/>
            <person name="Getino M."/>
            <person name="Pursley I."/>
            <person name="Horton D.L."/>
            <person name="Alikhan N.F."/>
            <person name="Baker D."/>
            <person name="Gharbi K."/>
            <person name="Hall N."/>
            <person name="Watson M."/>
            <person name="Adriaenssens E.M."/>
            <person name="Foster-Nyarko E."/>
            <person name="Jarju S."/>
            <person name="Secka A."/>
            <person name="Antonio M."/>
            <person name="Oren A."/>
            <person name="Chaudhuri R.R."/>
            <person name="La Ragione R."/>
            <person name="Hildebrand F."/>
            <person name="Pallen M.J."/>
        </authorList>
    </citation>
    <scope>NUCLEOTIDE SEQUENCE</scope>
    <source>
        <strain evidence="2">D3-1215</strain>
    </source>
</reference>
<keyword evidence="1" id="KW-0732">Signal</keyword>
<reference evidence="2" key="1">
    <citation type="submission" date="2020-10" db="EMBL/GenBank/DDBJ databases">
        <authorList>
            <person name="Gilroy R."/>
        </authorList>
    </citation>
    <scope>NUCLEOTIDE SEQUENCE</scope>
    <source>
        <strain evidence="2">D3-1215</strain>
    </source>
</reference>